<reference evidence="2" key="1">
    <citation type="submission" date="2020-04" db="EMBL/GenBank/DDBJ databases">
        <title>Nitratireductor sp. nov. isolated from mangrove soil.</title>
        <authorList>
            <person name="Ye Y."/>
        </authorList>
    </citation>
    <scope>NUCLEOTIDE SEQUENCE</scope>
    <source>
        <strain evidence="2">SY7</strain>
    </source>
</reference>
<organism evidence="2 3">
    <name type="scientific">Nitratireductor mangrovi</name>
    <dbReference type="NCBI Taxonomy" id="2599600"/>
    <lineage>
        <taxon>Bacteria</taxon>
        <taxon>Pseudomonadati</taxon>
        <taxon>Pseudomonadota</taxon>
        <taxon>Alphaproteobacteria</taxon>
        <taxon>Hyphomicrobiales</taxon>
        <taxon>Phyllobacteriaceae</taxon>
        <taxon>Nitratireductor</taxon>
    </lineage>
</organism>
<dbReference type="RefSeq" id="WP_146300035.1">
    <property type="nucleotide sequence ID" value="NZ_CP042301.2"/>
</dbReference>
<dbReference type="KEGG" id="niy:FQ775_13945"/>
<dbReference type="Proteomes" id="UP000321389">
    <property type="component" value="Chromosome"/>
</dbReference>
<keyword evidence="3" id="KW-1185">Reference proteome</keyword>
<name>A0A5B8L123_9HYPH</name>
<dbReference type="EMBL" id="CP042301">
    <property type="protein sequence ID" value="QDZ01390.1"/>
    <property type="molecule type" value="Genomic_DNA"/>
</dbReference>
<dbReference type="OrthoDB" id="7371803at2"/>
<feature type="chain" id="PRO_5022856880" description="Copper-binding protein" evidence="1">
    <location>
        <begin position="24"/>
        <end position="95"/>
    </location>
</feature>
<accession>A0A5B8L123</accession>
<evidence type="ECO:0008006" key="4">
    <source>
        <dbReference type="Google" id="ProtNLM"/>
    </source>
</evidence>
<protein>
    <recommendedName>
        <fullName evidence="4">Copper-binding protein</fullName>
    </recommendedName>
</protein>
<dbReference type="AlphaFoldDB" id="A0A5B8L123"/>
<dbReference type="InterPro" id="IPR021647">
    <property type="entry name" value="CusF_Ec"/>
</dbReference>
<dbReference type="Gene3D" id="2.40.50.320">
    <property type="entry name" value="Copper binding periplasmic protein CusF"/>
    <property type="match status" value="1"/>
</dbReference>
<evidence type="ECO:0000313" key="2">
    <source>
        <dbReference type="EMBL" id="QDZ01390.1"/>
    </source>
</evidence>
<proteinExistence type="predicted"/>
<evidence type="ECO:0000313" key="3">
    <source>
        <dbReference type="Proteomes" id="UP000321389"/>
    </source>
</evidence>
<feature type="signal peptide" evidence="1">
    <location>
        <begin position="1"/>
        <end position="23"/>
    </location>
</feature>
<sequence>MKPIATALAALGLAISLTGAAMAAEYTKGEVTKIDAKQKKLTIKHEELKNLDMPAMKMVFVVADDAMIDKVKEGQTIEFIAERVNGRITVTEIKE</sequence>
<gene>
    <name evidence="2" type="ORF">FQ775_13945</name>
</gene>
<evidence type="ECO:0000256" key="1">
    <source>
        <dbReference type="SAM" id="SignalP"/>
    </source>
</evidence>
<dbReference type="Pfam" id="PF11604">
    <property type="entry name" value="CusF_Ec"/>
    <property type="match status" value="1"/>
</dbReference>
<keyword evidence="1" id="KW-0732">Signal</keyword>
<dbReference type="InterPro" id="IPR042230">
    <property type="entry name" value="CusF_sf"/>
</dbReference>